<feature type="compositionally biased region" description="Polar residues" evidence="1">
    <location>
        <begin position="30"/>
        <end position="45"/>
    </location>
</feature>
<accession>A0AAE0FSL0</accession>
<name>A0AAE0FSL0_9CHLO</name>
<dbReference type="Proteomes" id="UP001190700">
    <property type="component" value="Unassembled WGS sequence"/>
</dbReference>
<evidence type="ECO:0000256" key="1">
    <source>
        <dbReference type="SAM" id="MobiDB-lite"/>
    </source>
</evidence>
<feature type="compositionally biased region" description="Basic and acidic residues" evidence="1">
    <location>
        <begin position="86"/>
        <end position="101"/>
    </location>
</feature>
<feature type="compositionally biased region" description="Polar residues" evidence="1">
    <location>
        <begin position="166"/>
        <end position="176"/>
    </location>
</feature>
<proteinExistence type="predicted"/>
<feature type="region of interest" description="Disordered" evidence="1">
    <location>
        <begin position="141"/>
        <end position="181"/>
    </location>
</feature>
<organism evidence="2 3">
    <name type="scientific">Cymbomonas tetramitiformis</name>
    <dbReference type="NCBI Taxonomy" id="36881"/>
    <lineage>
        <taxon>Eukaryota</taxon>
        <taxon>Viridiplantae</taxon>
        <taxon>Chlorophyta</taxon>
        <taxon>Pyramimonadophyceae</taxon>
        <taxon>Pyramimonadales</taxon>
        <taxon>Pyramimonadaceae</taxon>
        <taxon>Cymbomonas</taxon>
    </lineage>
</organism>
<protein>
    <submittedName>
        <fullName evidence="2">Uncharacterized protein</fullName>
    </submittedName>
</protein>
<evidence type="ECO:0000313" key="2">
    <source>
        <dbReference type="EMBL" id="KAK3264870.1"/>
    </source>
</evidence>
<feature type="compositionally biased region" description="Basic residues" evidence="1">
    <location>
        <begin position="1"/>
        <end position="14"/>
    </location>
</feature>
<dbReference type="EMBL" id="LGRX02014309">
    <property type="protein sequence ID" value="KAK3264870.1"/>
    <property type="molecule type" value="Genomic_DNA"/>
</dbReference>
<sequence>MQRVQKKTLHRKKLNGLNILRRSSKDQARSSKGSTGDSPELSSEYSEMLAKRRATLDLHQPEADKAVAFRRMRLKKQAEEEALELEQQKATREEREKFEEWRETNLANRERSSLWENSNLKIMETPADKVASAVDEIMQKQKQLREVSDDDEIVEHQKRNRVRPRNMQSAGSSDSDLSNRERFKVVGRVDDSERCEFLAGEYKPDHALERMCKPSSLPNPLSLPSNPLVSPILLSWQADWMAGSSGGGGLYDGRGSATGDYQDGDPFDSSKIGRSHSPSSQWATGNGGLSSWQTSTPPSPSPSKAGHAVTHQ</sequence>
<comment type="caution">
    <text evidence="2">The sequence shown here is derived from an EMBL/GenBank/DDBJ whole genome shotgun (WGS) entry which is preliminary data.</text>
</comment>
<feature type="non-terminal residue" evidence="2">
    <location>
        <position position="312"/>
    </location>
</feature>
<feature type="compositionally biased region" description="Polar residues" evidence="1">
    <location>
        <begin position="276"/>
        <end position="293"/>
    </location>
</feature>
<feature type="region of interest" description="Disordered" evidence="1">
    <location>
        <begin position="244"/>
        <end position="312"/>
    </location>
</feature>
<evidence type="ECO:0000313" key="3">
    <source>
        <dbReference type="Proteomes" id="UP001190700"/>
    </source>
</evidence>
<feature type="region of interest" description="Disordered" evidence="1">
    <location>
        <begin position="1"/>
        <end position="46"/>
    </location>
</feature>
<dbReference type="AlphaFoldDB" id="A0AAE0FSL0"/>
<reference evidence="2 3" key="1">
    <citation type="journal article" date="2015" name="Genome Biol. Evol.">
        <title>Comparative Genomics of a Bacterivorous Green Alga Reveals Evolutionary Causalities and Consequences of Phago-Mixotrophic Mode of Nutrition.</title>
        <authorList>
            <person name="Burns J.A."/>
            <person name="Paasch A."/>
            <person name="Narechania A."/>
            <person name="Kim E."/>
        </authorList>
    </citation>
    <scope>NUCLEOTIDE SEQUENCE [LARGE SCALE GENOMIC DNA]</scope>
    <source>
        <strain evidence="2 3">PLY_AMNH</strain>
    </source>
</reference>
<feature type="region of interest" description="Disordered" evidence="1">
    <location>
        <begin position="79"/>
        <end position="101"/>
    </location>
</feature>
<keyword evidence="3" id="KW-1185">Reference proteome</keyword>
<gene>
    <name evidence="2" type="ORF">CYMTET_26415</name>
</gene>